<keyword evidence="2" id="KW-1133">Transmembrane helix</keyword>
<evidence type="ECO:0000313" key="4">
    <source>
        <dbReference type="Proteomes" id="UP001151760"/>
    </source>
</evidence>
<dbReference type="Proteomes" id="UP001151760">
    <property type="component" value="Unassembled WGS sequence"/>
</dbReference>
<feature type="compositionally biased region" description="Polar residues" evidence="1">
    <location>
        <begin position="138"/>
        <end position="148"/>
    </location>
</feature>
<keyword evidence="4" id="KW-1185">Reference proteome</keyword>
<proteinExistence type="predicted"/>
<accession>A0ABQ5DCQ4</accession>
<reference evidence="3" key="1">
    <citation type="journal article" date="2022" name="Int. J. Mol. Sci.">
        <title>Draft Genome of Tanacetum Coccineum: Genomic Comparison of Closely Related Tanacetum-Family Plants.</title>
        <authorList>
            <person name="Yamashiro T."/>
            <person name="Shiraishi A."/>
            <person name="Nakayama K."/>
            <person name="Satake H."/>
        </authorList>
    </citation>
    <scope>NUCLEOTIDE SEQUENCE</scope>
</reference>
<reference evidence="3" key="2">
    <citation type="submission" date="2022-01" db="EMBL/GenBank/DDBJ databases">
        <authorList>
            <person name="Yamashiro T."/>
            <person name="Shiraishi A."/>
            <person name="Satake H."/>
            <person name="Nakayama K."/>
        </authorList>
    </citation>
    <scope>NUCLEOTIDE SEQUENCE</scope>
</reference>
<evidence type="ECO:0000256" key="1">
    <source>
        <dbReference type="SAM" id="MobiDB-lite"/>
    </source>
</evidence>
<feature type="region of interest" description="Disordered" evidence="1">
    <location>
        <begin position="138"/>
        <end position="173"/>
    </location>
</feature>
<organism evidence="3 4">
    <name type="scientific">Tanacetum coccineum</name>
    <dbReference type="NCBI Taxonomy" id="301880"/>
    <lineage>
        <taxon>Eukaryota</taxon>
        <taxon>Viridiplantae</taxon>
        <taxon>Streptophyta</taxon>
        <taxon>Embryophyta</taxon>
        <taxon>Tracheophyta</taxon>
        <taxon>Spermatophyta</taxon>
        <taxon>Magnoliopsida</taxon>
        <taxon>eudicotyledons</taxon>
        <taxon>Gunneridae</taxon>
        <taxon>Pentapetalae</taxon>
        <taxon>asterids</taxon>
        <taxon>campanulids</taxon>
        <taxon>Asterales</taxon>
        <taxon>Asteraceae</taxon>
        <taxon>Asteroideae</taxon>
        <taxon>Anthemideae</taxon>
        <taxon>Anthemidinae</taxon>
        <taxon>Tanacetum</taxon>
    </lineage>
</organism>
<dbReference type="EMBL" id="BQNB010015105">
    <property type="protein sequence ID" value="GJT36073.1"/>
    <property type="molecule type" value="Genomic_DNA"/>
</dbReference>
<comment type="caution">
    <text evidence="3">The sequence shown here is derived from an EMBL/GenBank/DDBJ whole genome shotgun (WGS) entry which is preliminary data.</text>
</comment>
<name>A0ABQ5DCQ4_9ASTR</name>
<gene>
    <name evidence="3" type="ORF">Tco_0926492</name>
</gene>
<evidence type="ECO:0000256" key="2">
    <source>
        <dbReference type="SAM" id="Phobius"/>
    </source>
</evidence>
<keyword evidence="2" id="KW-0812">Transmembrane</keyword>
<protein>
    <submittedName>
        <fullName evidence="3">Uncharacterized protein</fullName>
    </submittedName>
</protein>
<evidence type="ECO:0000313" key="3">
    <source>
        <dbReference type="EMBL" id="GJT36073.1"/>
    </source>
</evidence>
<sequence length="306" mass="33372">MKNPRSVPGALVPWAARQVLLRIAPLFEALFSCFFVRFILADCVFDLGYGEVGDQDVGDDSVRDVSLNLRESVADRMWRIKGVNPYNKAMKQPHRFGLASSFEGFTSSFGELNPKSLTMNPSSGLKIEVATWSNATPASVSNDSTTTLAGGANMEAKSRVQPTSANEKQVVGDRSKTHVDLVSSSLNVSCVPSMANVVALFGVPLNTLGDFDNLTKYIKLGNSDPLESRVKSSTNIDDTTHVDEPLIVKSVIVQDMLNSYVGATEGSKLVPSKSKNNDELQRFFLLSIQNFKKFGGCSREWAMDDS</sequence>
<keyword evidence="2" id="KW-0472">Membrane</keyword>
<feature type="transmembrane region" description="Helical" evidence="2">
    <location>
        <begin position="20"/>
        <end position="40"/>
    </location>
</feature>